<evidence type="ECO:0000313" key="5">
    <source>
        <dbReference type="RefSeq" id="XP_018454659.1"/>
    </source>
</evidence>
<dbReference type="InterPro" id="IPR033140">
    <property type="entry name" value="Lipase_GDXG_put_SER_AS"/>
</dbReference>
<keyword evidence="4" id="KW-1185">Reference proteome</keyword>
<dbReference type="GO" id="GO:0016787">
    <property type="term" value="F:hydrolase activity"/>
    <property type="evidence" value="ECO:0007669"/>
    <property type="project" value="InterPro"/>
</dbReference>
<evidence type="ECO:0000313" key="4">
    <source>
        <dbReference type="Proteomes" id="UP000504610"/>
    </source>
</evidence>
<gene>
    <name evidence="5" type="primary">LOC108825804</name>
</gene>
<reference evidence="4" key="1">
    <citation type="journal article" date="2019" name="Database">
        <title>The radish genome database (RadishGD): an integrated information resource for radish genomics.</title>
        <authorList>
            <person name="Yu H.J."/>
            <person name="Baek S."/>
            <person name="Lee Y.J."/>
            <person name="Cho A."/>
            <person name="Mun J.H."/>
        </authorList>
    </citation>
    <scope>NUCLEOTIDE SEQUENCE [LARGE SCALE GENOMIC DNA]</scope>
    <source>
        <strain evidence="4">cv. WK10039</strain>
    </source>
</reference>
<dbReference type="OrthoDB" id="408631at2759"/>
<dbReference type="InterPro" id="IPR013094">
    <property type="entry name" value="AB_hydrolase_3"/>
</dbReference>
<dbReference type="PROSITE" id="PS01174">
    <property type="entry name" value="LIPASE_GDXG_SER"/>
    <property type="match status" value="1"/>
</dbReference>
<dbReference type="PANTHER" id="PTHR23024:SF446">
    <property type="entry name" value="CARBOXYLESTERASE 7-RELATED"/>
    <property type="match status" value="1"/>
</dbReference>
<proteinExistence type="inferred from homology"/>
<feature type="active site" evidence="2">
    <location>
        <position position="187"/>
    </location>
</feature>
<dbReference type="PANTHER" id="PTHR23024">
    <property type="entry name" value="ARYLACETAMIDE DEACETYLASE"/>
    <property type="match status" value="1"/>
</dbReference>
<comment type="similarity">
    <text evidence="1">Belongs to the 'GDXG' lipolytic enzyme family.</text>
</comment>
<dbReference type="Proteomes" id="UP000504610">
    <property type="component" value="Chromosome 9"/>
</dbReference>
<protein>
    <submittedName>
        <fullName evidence="5">Probable carboxylesterase 7</fullName>
    </submittedName>
</protein>
<dbReference type="InterPro" id="IPR029058">
    <property type="entry name" value="AB_hydrolase_fold"/>
</dbReference>
<dbReference type="RefSeq" id="XP_018454659.1">
    <property type="nucleotide sequence ID" value="XM_018599157.2"/>
</dbReference>
<feature type="domain" description="Alpha/beta hydrolase fold-3" evidence="3">
    <location>
        <begin position="104"/>
        <end position="320"/>
    </location>
</feature>
<dbReference type="KEGG" id="rsz:108825804"/>
<reference evidence="5" key="2">
    <citation type="submission" date="2025-08" db="UniProtKB">
        <authorList>
            <consortium name="RefSeq"/>
        </authorList>
    </citation>
    <scope>IDENTIFICATION</scope>
    <source>
        <tissue evidence="5">Leaf</tissue>
    </source>
</reference>
<dbReference type="Gene3D" id="3.40.50.1820">
    <property type="entry name" value="alpha/beta hydrolase"/>
    <property type="match status" value="1"/>
</dbReference>
<dbReference type="Pfam" id="PF07859">
    <property type="entry name" value="Abhydrolase_3"/>
    <property type="match status" value="1"/>
</dbReference>
<dbReference type="GeneID" id="108825804"/>
<dbReference type="AlphaFoldDB" id="A0A6J0L5A3"/>
<dbReference type="InterPro" id="IPR050466">
    <property type="entry name" value="Carboxylest/Gibb_receptor"/>
</dbReference>
<dbReference type="SUPFAM" id="SSF53474">
    <property type="entry name" value="alpha/beta-Hydrolases"/>
    <property type="match status" value="1"/>
</dbReference>
<evidence type="ECO:0000256" key="1">
    <source>
        <dbReference type="ARBA" id="ARBA00010515"/>
    </source>
</evidence>
<name>A0A6J0L5A3_RAPSA</name>
<evidence type="ECO:0000256" key="2">
    <source>
        <dbReference type="PROSITE-ProRule" id="PRU10038"/>
    </source>
</evidence>
<accession>A0A6J0L5A3</accession>
<sequence length="345" mass="38685">MYIPIHPFCFNQTYSKFYKKESLISNEFLATQATMDSEIAFDRSPSYRVYKSGRIERMLGETTVPPSLHPQNGVVSKDALYSPEKNLSLRIYLPEKAGEKLPLLVYFHGGGFVVETAFSPTYHAFLTSTVAAANCIAVSVDYRRAPEFPIPIPYEDSWDALEWVFSRRERWINTHADFKNVYLAGDSAGGNIAHHLAVRAAKKEKLLTIRGVILIHPYFWGKTPLDDLETRDEAMRKRIEGGWRTASPNSVDGADDPLINVVGSEYSDLSELGCGRILVVVAGDDPFVRQGFGYVGKLEKSGWEGEVELMEVKGESHVHHLKNPDIDNAGRVVKKVAEFINKVTN</sequence>
<organism evidence="4 5">
    <name type="scientific">Raphanus sativus</name>
    <name type="common">Radish</name>
    <name type="synonym">Raphanus raphanistrum var. sativus</name>
    <dbReference type="NCBI Taxonomy" id="3726"/>
    <lineage>
        <taxon>Eukaryota</taxon>
        <taxon>Viridiplantae</taxon>
        <taxon>Streptophyta</taxon>
        <taxon>Embryophyta</taxon>
        <taxon>Tracheophyta</taxon>
        <taxon>Spermatophyta</taxon>
        <taxon>Magnoliopsida</taxon>
        <taxon>eudicotyledons</taxon>
        <taxon>Gunneridae</taxon>
        <taxon>Pentapetalae</taxon>
        <taxon>rosids</taxon>
        <taxon>malvids</taxon>
        <taxon>Brassicales</taxon>
        <taxon>Brassicaceae</taxon>
        <taxon>Brassiceae</taxon>
        <taxon>Raphanus</taxon>
    </lineage>
</organism>
<evidence type="ECO:0000259" key="3">
    <source>
        <dbReference type="Pfam" id="PF07859"/>
    </source>
</evidence>